<feature type="transmembrane region" description="Helical" evidence="7">
    <location>
        <begin position="7"/>
        <end position="29"/>
    </location>
</feature>
<dbReference type="EMBL" id="HBKQ01001000">
    <property type="protein sequence ID" value="CAE2200976.1"/>
    <property type="molecule type" value="Transcribed_RNA"/>
</dbReference>
<reference evidence="8" key="1">
    <citation type="submission" date="2021-01" db="EMBL/GenBank/DDBJ databases">
        <authorList>
            <person name="Corre E."/>
            <person name="Pelletier E."/>
            <person name="Niang G."/>
            <person name="Scheremetjew M."/>
            <person name="Finn R."/>
            <person name="Kale V."/>
            <person name="Holt S."/>
            <person name="Cochrane G."/>
            <person name="Meng A."/>
            <person name="Brown T."/>
            <person name="Cohen L."/>
        </authorList>
    </citation>
    <scope>NUCLEOTIDE SEQUENCE</scope>
    <source>
        <strain evidence="8">Isolate 1302-5</strain>
    </source>
</reference>
<dbReference type="SMART" id="SM01417">
    <property type="entry name" value="Solute_trans_a"/>
    <property type="match status" value="1"/>
</dbReference>
<dbReference type="PANTHER" id="PTHR23423">
    <property type="entry name" value="ORGANIC SOLUTE TRANSPORTER-RELATED"/>
    <property type="match status" value="1"/>
</dbReference>
<organism evidence="8">
    <name type="scientific">Odontella aurita</name>
    <dbReference type="NCBI Taxonomy" id="265563"/>
    <lineage>
        <taxon>Eukaryota</taxon>
        <taxon>Sar</taxon>
        <taxon>Stramenopiles</taxon>
        <taxon>Ochrophyta</taxon>
        <taxon>Bacillariophyta</taxon>
        <taxon>Mediophyceae</taxon>
        <taxon>Biddulphiophycidae</taxon>
        <taxon>Eupodiscales</taxon>
        <taxon>Odontellaceae</taxon>
        <taxon>Odontella</taxon>
    </lineage>
</organism>
<evidence type="ECO:0000256" key="2">
    <source>
        <dbReference type="ARBA" id="ARBA00022692"/>
    </source>
</evidence>
<feature type="compositionally biased region" description="Acidic residues" evidence="6">
    <location>
        <begin position="479"/>
        <end position="488"/>
    </location>
</feature>
<evidence type="ECO:0000313" key="8">
    <source>
        <dbReference type="EMBL" id="CAE2200976.1"/>
    </source>
</evidence>
<evidence type="ECO:0000256" key="7">
    <source>
        <dbReference type="SAM" id="Phobius"/>
    </source>
</evidence>
<evidence type="ECO:0000256" key="4">
    <source>
        <dbReference type="ARBA" id="ARBA00023136"/>
    </source>
</evidence>
<evidence type="ECO:0000256" key="1">
    <source>
        <dbReference type="ARBA" id="ARBA00004141"/>
    </source>
</evidence>
<feature type="transmembrane region" description="Helical" evidence="7">
    <location>
        <begin position="177"/>
        <end position="200"/>
    </location>
</feature>
<evidence type="ECO:0000256" key="6">
    <source>
        <dbReference type="SAM" id="MobiDB-lite"/>
    </source>
</evidence>
<dbReference type="GO" id="GO:0016020">
    <property type="term" value="C:membrane"/>
    <property type="evidence" value="ECO:0007669"/>
    <property type="project" value="UniProtKB-SubCell"/>
</dbReference>
<keyword evidence="2 7" id="KW-0812">Transmembrane</keyword>
<feature type="coiled-coil region" evidence="5">
    <location>
        <begin position="70"/>
        <end position="104"/>
    </location>
</feature>
<keyword evidence="5" id="KW-0175">Coiled coil</keyword>
<feature type="transmembrane region" description="Helical" evidence="7">
    <location>
        <begin position="212"/>
        <end position="229"/>
    </location>
</feature>
<dbReference type="InterPro" id="IPR005178">
    <property type="entry name" value="Ostalpha/TMEM184C"/>
</dbReference>
<keyword evidence="4 7" id="KW-0472">Membrane</keyword>
<feature type="transmembrane region" description="Helical" evidence="7">
    <location>
        <begin position="315"/>
        <end position="335"/>
    </location>
</feature>
<feature type="transmembrane region" description="Helical" evidence="7">
    <location>
        <begin position="138"/>
        <end position="156"/>
    </location>
</feature>
<dbReference type="AlphaFoldDB" id="A0A7S4HJB4"/>
<gene>
    <name evidence="8" type="ORF">OAUR00152_LOCUS701</name>
</gene>
<feature type="transmembrane region" description="Helical" evidence="7">
    <location>
        <begin position="390"/>
        <end position="410"/>
    </location>
</feature>
<evidence type="ECO:0000256" key="5">
    <source>
        <dbReference type="SAM" id="Coils"/>
    </source>
</evidence>
<sequence length="575" mass="64576">MNRSATVFATVAIVTVVVLGSVAIAYLTMEVHDLNQAVLHGGGYEEDIDSTIGGQSLKDVNSTGEGNKVLESLPERVHQLEARVANQKSQIEQLRAQFSNAVNSTITFLNESVTEAQQTMHQEVQSVDKEVDAQGSMMAYQAAGFFTVLTVLVFIWHLSSHLREMHEPTVQRKILAILWMSPLYAITSWLSLVLVASYRAAEWYLAVIKDCYEAYLIYTFLSFLIAVLGKGKRDAVVDMLADKADHLRPPLDFCGLFFNERRYECNPRGRADAILYQCQFCTMQFVFLRPVTSLGMALSNQFFGTDWNWASPQFVFVLIQNVSIFLAFSGLLKFYHATREDLSWCNPFPKFLCIKGVVFMTFWQGMVITLLAKAVFIVDDPMEWSRQAQNFLTCLEMLFFAIAHCFAFPTEEWKPGYTPRERSQNAKFGDNIALQDFARDVKFILKSRKKHKIKRKKGHSPYEGLSPANAATATLADDNDDFANEDNEGGQQEQEKDIKECDEGSEQSYIILYQPGRRGHSGSGSTVLLESSGEAKDLQVDLRDLEASIQDAAGTQTLRPNTMECGNEATGSEII</sequence>
<feature type="region of interest" description="Disordered" evidence="6">
    <location>
        <begin position="479"/>
        <end position="502"/>
    </location>
</feature>
<proteinExistence type="predicted"/>
<accession>A0A7S4HJB4</accession>
<comment type="subcellular location">
    <subcellularLocation>
        <location evidence="1">Membrane</location>
        <topology evidence="1">Multi-pass membrane protein</topology>
    </subcellularLocation>
</comment>
<dbReference type="Pfam" id="PF03619">
    <property type="entry name" value="Solute_trans_a"/>
    <property type="match status" value="1"/>
</dbReference>
<feature type="compositionally biased region" description="Basic and acidic residues" evidence="6">
    <location>
        <begin position="493"/>
        <end position="502"/>
    </location>
</feature>
<keyword evidence="3 7" id="KW-1133">Transmembrane helix</keyword>
<protein>
    <recommendedName>
        <fullName evidence="9">Transmembrane protein 184C</fullName>
    </recommendedName>
</protein>
<evidence type="ECO:0008006" key="9">
    <source>
        <dbReference type="Google" id="ProtNLM"/>
    </source>
</evidence>
<feature type="transmembrane region" description="Helical" evidence="7">
    <location>
        <begin position="356"/>
        <end position="378"/>
    </location>
</feature>
<name>A0A7S4HJB4_9STRA</name>
<feature type="transmembrane region" description="Helical" evidence="7">
    <location>
        <begin position="286"/>
        <end position="303"/>
    </location>
</feature>
<evidence type="ECO:0000256" key="3">
    <source>
        <dbReference type="ARBA" id="ARBA00022989"/>
    </source>
</evidence>